<reference evidence="11 12" key="1">
    <citation type="submission" date="2024-07" db="EMBL/GenBank/DDBJ databases">
        <title>Chromosome-level genome assembly of the water stick insect Ranatra chinensis (Heteroptera: Nepidae).</title>
        <authorList>
            <person name="Liu X."/>
        </authorList>
    </citation>
    <scope>NUCLEOTIDE SEQUENCE [LARGE SCALE GENOMIC DNA]</scope>
    <source>
        <strain evidence="11">Cailab_2021Rc</strain>
        <tissue evidence="11">Muscle</tissue>
    </source>
</reference>
<keyword evidence="6 9" id="KW-0472">Membrane</keyword>
<accession>A0ABD0YRR1</accession>
<dbReference type="Gene3D" id="1.20.1070.10">
    <property type="entry name" value="Rhodopsin 7-helix transmembrane proteins"/>
    <property type="match status" value="1"/>
</dbReference>
<dbReference type="GO" id="GO:0004930">
    <property type="term" value="F:G protein-coupled receptor activity"/>
    <property type="evidence" value="ECO:0007669"/>
    <property type="project" value="UniProtKB-KW"/>
</dbReference>
<proteinExistence type="inferred from homology"/>
<evidence type="ECO:0000313" key="11">
    <source>
        <dbReference type="EMBL" id="KAL1138565.1"/>
    </source>
</evidence>
<name>A0ABD0YRR1_9HEMI</name>
<dbReference type="AlphaFoldDB" id="A0ABD0YRR1"/>
<dbReference type="Proteomes" id="UP001558652">
    <property type="component" value="Unassembled WGS sequence"/>
</dbReference>
<evidence type="ECO:0000313" key="12">
    <source>
        <dbReference type="Proteomes" id="UP001558652"/>
    </source>
</evidence>
<organism evidence="11 12">
    <name type="scientific">Ranatra chinensis</name>
    <dbReference type="NCBI Taxonomy" id="642074"/>
    <lineage>
        <taxon>Eukaryota</taxon>
        <taxon>Metazoa</taxon>
        <taxon>Ecdysozoa</taxon>
        <taxon>Arthropoda</taxon>
        <taxon>Hexapoda</taxon>
        <taxon>Insecta</taxon>
        <taxon>Pterygota</taxon>
        <taxon>Neoptera</taxon>
        <taxon>Paraneoptera</taxon>
        <taxon>Hemiptera</taxon>
        <taxon>Heteroptera</taxon>
        <taxon>Panheteroptera</taxon>
        <taxon>Nepomorpha</taxon>
        <taxon>Nepidae</taxon>
        <taxon>Ranatrinae</taxon>
        <taxon>Ranatra</taxon>
    </lineage>
</organism>
<comment type="subcellular location">
    <subcellularLocation>
        <location evidence="1">Cell membrane</location>
        <topology evidence="1">Multi-pass membrane protein</topology>
    </subcellularLocation>
</comment>
<evidence type="ECO:0000256" key="6">
    <source>
        <dbReference type="ARBA" id="ARBA00023136"/>
    </source>
</evidence>
<dbReference type="InterPro" id="IPR017452">
    <property type="entry name" value="GPCR_Rhodpsn_7TM"/>
</dbReference>
<feature type="transmembrane region" description="Helical" evidence="9">
    <location>
        <begin position="50"/>
        <end position="69"/>
    </location>
</feature>
<keyword evidence="12" id="KW-1185">Reference proteome</keyword>
<sequence length="327" mass="36937">MGWLICKTIPYLQGVSVNASINTLVAISVERCLAICYPMKWQVTSRAVRLWLFFIWTFSLSITLPWALFFQLMPLEEGSELQTCLEAWPTPYSGNVYFVVANLVMCYLLPLVLISICYLLIWKRVCCRRLPGEPQAHGEQMIHRSKVKVIKMLMVVIVLFACSWLPLYVIFTRIKLGGPLSSGTEEAVIHALLPVAQWLGASNSCINPILYAFFNRKFRAGFKAVLSSRSCCSPLRYDYSSQMTISSRDTIARKLRDPAPVKKCHNRMTISSATPFRPKEVCLNPRSVSLRAPSSLEAPNNNNTYHPLNHETLRSGEFNGVCNGTFV</sequence>
<dbReference type="PROSITE" id="PS00237">
    <property type="entry name" value="G_PROTEIN_RECEP_F1_1"/>
    <property type="match status" value="1"/>
</dbReference>
<dbReference type="PROSITE" id="PS50262">
    <property type="entry name" value="G_PROTEIN_RECEP_F1_2"/>
    <property type="match status" value="1"/>
</dbReference>
<feature type="transmembrane region" description="Helical" evidence="9">
    <location>
        <begin position="96"/>
        <end position="121"/>
    </location>
</feature>
<keyword evidence="5 9" id="KW-1133">Transmembrane helix</keyword>
<dbReference type="Pfam" id="PF00001">
    <property type="entry name" value="7tm_1"/>
    <property type="match status" value="1"/>
</dbReference>
<keyword evidence="8" id="KW-0297">G-protein coupled receptor</keyword>
<evidence type="ECO:0000256" key="8">
    <source>
        <dbReference type="RuleBase" id="RU000688"/>
    </source>
</evidence>
<dbReference type="PANTHER" id="PTHR24241">
    <property type="entry name" value="NEUROPEPTIDE RECEPTOR-RELATED G-PROTEIN COUPLED RECEPTOR"/>
    <property type="match status" value="1"/>
</dbReference>
<dbReference type="InterPro" id="IPR000276">
    <property type="entry name" value="GPCR_Rhodpsn"/>
</dbReference>
<keyword evidence="8" id="KW-0807">Transducer</keyword>
<comment type="caution">
    <text evidence="11">The sequence shown here is derived from an EMBL/GenBank/DDBJ whole genome shotgun (WGS) entry which is preliminary data.</text>
</comment>
<gene>
    <name evidence="11" type="ORF">AAG570_008628</name>
</gene>
<keyword evidence="4 8" id="KW-0812">Transmembrane</keyword>
<keyword evidence="3" id="KW-1003">Cell membrane</keyword>
<dbReference type="CDD" id="cd14993">
    <property type="entry name" value="7tmA_CCKR-like"/>
    <property type="match status" value="1"/>
</dbReference>
<evidence type="ECO:0000256" key="1">
    <source>
        <dbReference type="ARBA" id="ARBA00004651"/>
    </source>
</evidence>
<evidence type="ECO:0000256" key="3">
    <source>
        <dbReference type="ARBA" id="ARBA00022475"/>
    </source>
</evidence>
<evidence type="ECO:0000256" key="4">
    <source>
        <dbReference type="ARBA" id="ARBA00022692"/>
    </source>
</evidence>
<evidence type="ECO:0000256" key="9">
    <source>
        <dbReference type="SAM" id="Phobius"/>
    </source>
</evidence>
<keyword evidence="7 8" id="KW-0675">Receptor</keyword>
<protein>
    <recommendedName>
        <fullName evidence="10">G-protein coupled receptors family 1 profile domain-containing protein</fullName>
    </recommendedName>
</protein>
<dbReference type="PRINTS" id="PR00237">
    <property type="entry name" value="GPCRRHODOPSN"/>
</dbReference>
<evidence type="ECO:0000256" key="7">
    <source>
        <dbReference type="ARBA" id="ARBA00023170"/>
    </source>
</evidence>
<dbReference type="GO" id="GO:0005886">
    <property type="term" value="C:plasma membrane"/>
    <property type="evidence" value="ECO:0007669"/>
    <property type="project" value="UniProtKB-SubCell"/>
</dbReference>
<dbReference type="SUPFAM" id="SSF81321">
    <property type="entry name" value="Family A G protein-coupled receptor-like"/>
    <property type="match status" value="1"/>
</dbReference>
<feature type="transmembrane region" description="Helical" evidence="9">
    <location>
        <begin position="149"/>
        <end position="171"/>
    </location>
</feature>
<feature type="domain" description="G-protein coupled receptors family 1 profile" evidence="10">
    <location>
        <begin position="1"/>
        <end position="211"/>
    </location>
</feature>
<evidence type="ECO:0000256" key="5">
    <source>
        <dbReference type="ARBA" id="ARBA00022989"/>
    </source>
</evidence>
<dbReference type="EMBL" id="JBFDAA010000003">
    <property type="protein sequence ID" value="KAL1138565.1"/>
    <property type="molecule type" value="Genomic_DNA"/>
</dbReference>
<comment type="similarity">
    <text evidence="2 8">Belongs to the G-protein coupled receptor 1 family.</text>
</comment>
<evidence type="ECO:0000256" key="2">
    <source>
        <dbReference type="ARBA" id="ARBA00010663"/>
    </source>
</evidence>
<dbReference type="PANTHER" id="PTHR24241:SF76">
    <property type="entry name" value="NEUROPEPTIDE SIFAMIDE RECEPTOR"/>
    <property type="match status" value="1"/>
</dbReference>
<evidence type="ECO:0000259" key="10">
    <source>
        <dbReference type="PROSITE" id="PS50262"/>
    </source>
</evidence>